<keyword evidence="1" id="KW-0732">Signal</keyword>
<dbReference type="EMBL" id="BPLR01019391">
    <property type="protein sequence ID" value="GIX67317.1"/>
    <property type="molecule type" value="Genomic_DNA"/>
</dbReference>
<feature type="signal peptide" evidence="1">
    <location>
        <begin position="1"/>
        <end position="18"/>
    </location>
</feature>
<keyword evidence="3" id="KW-1185">Reference proteome</keyword>
<sequence>MFHNAVTGNSPTLSLVLCLRLTSEWTYIICNCNLESHLLPEFRSVLSVEETSVSIFLKSEPGKSSNSNWTSIPFRPVASHLSTALDT</sequence>
<comment type="caution">
    <text evidence="2">The sequence shown here is derived from an EMBL/GenBank/DDBJ whole genome shotgun (WGS) entry which is preliminary data.</text>
</comment>
<organism evidence="2 3">
    <name type="scientific">Caerostris extrusa</name>
    <name type="common">Bark spider</name>
    <name type="synonym">Caerostris bankana</name>
    <dbReference type="NCBI Taxonomy" id="172846"/>
    <lineage>
        <taxon>Eukaryota</taxon>
        <taxon>Metazoa</taxon>
        <taxon>Ecdysozoa</taxon>
        <taxon>Arthropoda</taxon>
        <taxon>Chelicerata</taxon>
        <taxon>Arachnida</taxon>
        <taxon>Araneae</taxon>
        <taxon>Araneomorphae</taxon>
        <taxon>Entelegynae</taxon>
        <taxon>Araneoidea</taxon>
        <taxon>Araneidae</taxon>
        <taxon>Caerostris</taxon>
    </lineage>
</organism>
<dbReference type="AlphaFoldDB" id="A0AAV4M659"/>
<evidence type="ECO:0000256" key="1">
    <source>
        <dbReference type="SAM" id="SignalP"/>
    </source>
</evidence>
<dbReference type="Proteomes" id="UP001054945">
    <property type="component" value="Unassembled WGS sequence"/>
</dbReference>
<reference evidence="2 3" key="1">
    <citation type="submission" date="2021-06" db="EMBL/GenBank/DDBJ databases">
        <title>Caerostris extrusa draft genome.</title>
        <authorList>
            <person name="Kono N."/>
            <person name="Arakawa K."/>
        </authorList>
    </citation>
    <scope>NUCLEOTIDE SEQUENCE [LARGE SCALE GENOMIC DNA]</scope>
</reference>
<evidence type="ECO:0000313" key="2">
    <source>
        <dbReference type="EMBL" id="GIX67317.1"/>
    </source>
</evidence>
<accession>A0AAV4M659</accession>
<name>A0AAV4M659_CAEEX</name>
<gene>
    <name evidence="2" type="ORF">CEXT_293941</name>
</gene>
<evidence type="ECO:0000313" key="3">
    <source>
        <dbReference type="Proteomes" id="UP001054945"/>
    </source>
</evidence>
<feature type="chain" id="PRO_5043730376" evidence="1">
    <location>
        <begin position="19"/>
        <end position="87"/>
    </location>
</feature>
<proteinExistence type="predicted"/>
<protein>
    <submittedName>
        <fullName evidence="2">Uncharacterized protein</fullName>
    </submittedName>
</protein>